<reference evidence="4" key="1">
    <citation type="submission" date="2021-07" db="EMBL/GenBank/DDBJ databases">
        <title>Draft genome of Mortierella alpina, strain LL118, isolated from an aspen leaf litter sample.</title>
        <authorList>
            <person name="Yang S."/>
            <person name="Vinatzer B.A."/>
        </authorList>
    </citation>
    <scope>NUCLEOTIDE SEQUENCE</scope>
    <source>
        <strain evidence="4">LL118</strain>
    </source>
</reference>
<dbReference type="PANTHER" id="PTHR36853:SF1">
    <property type="entry name" value="DUF3844 DOMAIN-CONTAINING PROTEIN"/>
    <property type="match status" value="1"/>
</dbReference>
<evidence type="ECO:0000313" key="4">
    <source>
        <dbReference type="EMBL" id="KAG9321127.1"/>
    </source>
</evidence>
<comment type="caution">
    <text evidence="4">The sequence shown here is derived from an EMBL/GenBank/DDBJ whole genome shotgun (WGS) entry which is preliminary data.</text>
</comment>
<feature type="region of interest" description="Disordered" evidence="1">
    <location>
        <begin position="188"/>
        <end position="270"/>
    </location>
</feature>
<proteinExistence type="predicted"/>
<feature type="domain" description="Vacuolar sorting protein Vps3844 C-terminal" evidence="3">
    <location>
        <begin position="933"/>
        <end position="1018"/>
    </location>
</feature>
<feature type="region of interest" description="Disordered" evidence="1">
    <location>
        <begin position="487"/>
        <end position="520"/>
    </location>
</feature>
<feature type="compositionally biased region" description="Basic residues" evidence="1">
    <location>
        <begin position="574"/>
        <end position="584"/>
    </location>
</feature>
<sequence length="1032" mass="111754">MSSKRSFQQREEEPWLRYPDVQNTPRDYSRSAATSFSPVLPQKGAQASPSFSHQREDSFQFQSMMPMPQQHTHRAEVVSSLKPPVTHKRTISKVNASTLPSYSSAYYEGDKDSFGFQHRQQRLSFSPRVAQPQPRTLSEELSMALQNPENNYPSPTTPSGHLAGPADMSVTSSSSSSLSLSATTATTTSSSQFPLFEPSAPTCGQQSNNGSAGQKTKPSPLSLSFNAHNSLGASNTTGASSPSFPFRTESPTSAISHNSTHATDVAGSPRAASAAVTATLSTAPMMPRPQYHHGYGRGSISMSSAASTSGSSYYSSASSPRALSPPCSALCHHRSSSSYQQHRPGCPQHQHQHHPACQHHTGQTMQQNMSLDHYPKPGRATKGIQRFGFPQFRPEMDDSHPGSSTASLATMRTASTSTSGSGYGMQRDRDGDDDMDDAGTSLTVSEPPKKRFRSTASMLLDAAVETVIFTGAVALSAYQLLTGKGLGSGNHSKESSFASDDAQGSREDTPKTQDEDPMEEKLALQLDIASASAPRSLRNYSSANTLGRPPRPGGYYRAKTPRPYRSRQSFSSSGHHHVSHHQAGHARSSSMPVRPNTGTEDSDEAFLRMEAQLNNLIAEGKRALNTLLSTLVYTTSAAPAAPATVYFFSHGRPSTSNIGNAQNSALPSLSIKETRATLLHLLNLGQLTSDKREGENAAININGPIQDVFNQPGMSRKDLFERMGGNLMMVIEGVSEPKDLMPSYDPAFQVDSSEGVQDLITELASTVPSEDRYLFNTHQWSKSGDALVNEHLLAEHHANVDVTVFDLTKKADALFLEESVALGNYIDLYQRTHSKHGEESDFIRVTIKGLAALASEHGITSVQYKTAQQILKQFLQTTFIPDFEQIHKTYTTTIFLVAPNVRQGSELFSEKPSTNPLLAAGHQKRALPLAGSCFATEEDCKTNTNGCSQHGVCVLSKAANCFHCKCSRVNNTQYGGKVCEKIDVSIQFHLFFWLVLGLVLTVGLAIGLLLQMGNESQGGVPVGPTRAQLKRD</sequence>
<evidence type="ECO:0000256" key="1">
    <source>
        <dbReference type="SAM" id="MobiDB-lite"/>
    </source>
</evidence>
<dbReference type="InterPro" id="IPR053065">
    <property type="entry name" value="Archenteron_Induction-Rel"/>
</dbReference>
<accession>A0A9P8CVL1</accession>
<feature type="region of interest" description="Disordered" evidence="1">
    <location>
        <begin position="1"/>
        <end position="57"/>
    </location>
</feature>
<dbReference type="GO" id="GO:0005783">
    <property type="term" value="C:endoplasmic reticulum"/>
    <property type="evidence" value="ECO:0007669"/>
    <property type="project" value="TreeGrafter"/>
</dbReference>
<evidence type="ECO:0000313" key="5">
    <source>
        <dbReference type="Proteomes" id="UP000717515"/>
    </source>
</evidence>
<keyword evidence="2" id="KW-1133">Transmembrane helix</keyword>
<keyword evidence="2" id="KW-0472">Membrane</keyword>
<feature type="transmembrane region" description="Helical" evidence="2">
    <location>
        <begin position="990"/>
        <end position="1010"/>
    </location>
</feature>
<feature type="region of interest" description="Disordered" evidence="1">
    <location>
        <begin position="146"/>
        <end position="174"/>
    </location>
</feature>
<feature type="compositionally biased region" description="Polar residues" evidence="1">
    <location>
        <begin position="202"/>
        <end position="262"/>
    </location>
</feature>
<dbReference type="Pfam" id="PF12955">
    <property type="entry name" value="Vps3844_C"/>
    <property type="match status" value="1"/>
</dbReference>
<feature type="region of interest" description="Disordered" evidence="1">
    <location>
        <begin position="533"/>
        <end position="601"/>
    </location>
</feature>
<dbReference type="AlphaFoldDB" id="A0A9P8CVL1"/>
<organism evidence="4 5">
    <name type="scientific">Mortierella alpina</name>
    <name type="common">Oleaginous fungus</name>
    <name type="synonym">Mortierella renispora</name>
    <dbReference type="NCBI Taxonomy" id="64518"/>
    <lineage>
        <taxon>Eukaryota</taxon>
        <taxon>Fungi</taxon>
        <taxon>Fungi incertae sedis</taxon>
        <taxon>Mucoromycota</taxon>
        <taxon>Mortierellomycotina</taxon>
        <taxon>Mortierellomycetes</taxon>
        <taxon>Mortierellales</taxon>
        <taxon>Mortierellaceae</taxon>
        <taxon>Mortierella</taxon>
    </lineage>
</organism>
<feature type="region of interest" description="Disordered" evidence="1">
    <location>
        <begin position="393"/>
        <end position="452"/>
    </location>
</feature>
<name>A0A9P8CVL1_MORAP</name>
<gene>
    <name evidence="4" type="ORF">KVV02_005253</name>
</gene>
<feature type="compositionally biased region" description="Polar residues" evidence="1">
    <location>
        <begin position="146"/>
        <end position="159"/>
    </location>
</feature>
<keyword evidence="2" id="KW-0812">Transmembrane</keyword>
<dbReference type="InterPro" id="IPR024382">
    <property type="entry name" value="Vps3844_C"/>
</dbReference>
<protein>
    <recommendedName>
        <fullName evidence="3">Vacuolar sorting protein Vps3844 C-terminal domain-containing protein</fullName>
    </recommendedName>
</protein>
<feature type="compositionally biased region" description="Polar residues" evidence="1">
    <location>
        <begin position="21"/>
        <end position="37"/>
    </location>
</feature>
<feature type="compositionally biased region" description="Basic and acidic residues" evidence="1">
    <location>
        <begin position="503"/>
        <end position="520"/>
    </location>
</feature>
<feature type="compositionally biased region" description="Polar residues" evidence="1">
    <location>
        <begin position="587"/>
        <end position="599"/>
    </location>
</feature>
<dbReference type="Proteomes" id="UP000717515">
    <property type="component" value="Unassembled WGS sequence"/>
</dbReference>
<evidence type="ECO:0000259" key="3">
    <source>
        <dbReference type="Pfam" id="PF12955"/>
    </source>
</evidence>
<dbReference type="EMBL" id="JAIFTL010000228">
    <property type="protein sequence ID" value="KAG9321127.1"/>
    <property type="molecule type" value="Genomic_DNA"/>
</dbReference>
<dbReference type="PANTHER" id="PTHR36853">
    <property type="entry name" value="EXPRESSED PROTEIN"/>
    <property type="match status" value="1"/>
</dbReference>
<feature type="compositionally biased region" description="Low complexity" evidence="1">
    <location>
        <begin position="403"/>
        <end position="420"/>
    </location>
</feature>
<evidence type="ECO:0000256" key="2">
    <source>
        <dbReference type="SAM" id="Phobius"/>
    </source>
</evidence>